<evidence type="ECO:0000313" key="15">
    <source>
        <dbReference type="EMBL" id="KAK7462919.1"/>
    </source>
</evidence>
<evidence type="ECO:0000256" key="13">
    <source>
        <dbReference type="ARBA" id="ARBA00023180"/>
    </source>
</evidence>
<evidence type="ECO:0000256" key="3">
    <source>
        <dbReference type="ARBA" id="ARBA00005179"/>
    </source>
</evidence>
<comment type="caution">
    <text evidence="15">The sequence shown here is derived from an EMBL/GenBank/DDBJ whole genome shotgun (WGS) entry which is preliminary data.</text>
</comment>
<evidence type="ECO:0000256" key="4">
    <source>
        <dbReference type="ARBA" id="ARBA00010617"/>
    </source>
</evidence>
<evidence type="ECO:0000256" key="10">
    <source>
        <dbReference type="ARBA" id="ARBA00023004"/>
    </source>
</evidence>
<evidence type="ECO:0008006" key="17">
    <source>
        <dbReference type="Google" id="ProtNLM"/>
    </source>
</evidence>
<dbReference type="Proteomes" id="UP001498398">
    <property type="component" value="Unassembled WGS sequence"/>
</dbReference>
<dbReference type="InterPro" id="IPR050364">
    <property type="entry name" value="Cytochrome_P450_fung"/>
</dbReference>
<dbReference type="InterPro" id="IPR002401">
    <property type="entry name" value="Cyt_P450_E_grp-I"/>
</dbReference>
<comment type="cofactor">
    <cofactor evidence="1">
        <name>heme</name>
        <dbReference type="ChEBI" id="CHEBI:30413"/>
    </cofactor>
</comment>
<keyword evidence="7" id="KW-0479">Metal-binding</keyword>
<evidence type="ECO:0000256" key="6">
    <source>
        <dbReference type="ARBA" id="ARBA00022692"/>
    </source>
</evidence>
<gene>
    <name evidence="15" type="ORF">VKT23_007499</name>
</gene>
<evidence type="ECO:0000256" key="12">
    <source>
        <dbReference type="ARBA" id="ARBA00023136"/>
    </source>
</evidence>
<evidence type="ECO:0000256" key="5">
    <source>
        <dbReference type="ARBA" id="ARBA00022617"/>
    </source>
</evidence>
<evidence type="ECO:0000256" key="11">
    <source>
        <dbReference type="ARBA" id="ARBA00023033"/>
    </source>
</evidence>
<sequence length="525" mass="60336">MSSEQRVRVTLADILAFTVFVIWVGLLYRRPKARFPPGPRGIPIFGNVFQLDLKRPWRTFAKWKQAYGPLVYANMAGQRIIVLNSKKVVEDLLVHRAAKYSDRYKLLVGGYVTGNLTLPFIEYNERWRKMRRASETALGLRSATNYYEKQTDESVLLAYGILKDTDAWKYHTHRTASSSILSLVYDLPSIQSPEHPILAFMEDMIVRVTAAVLPGAYLVESFPLLDHLPDVMAKWRRLAKQAFQRFSTTFEELYFEIKNKQLSGMEQRPSFCANLAENAVRHGMSDLECAWLAGSLYGAGQETSTSTLQWFLYIMLLFPTVQRRAQEEIDRVVGRSRLPSFTDMKHLPYIQAIVNEILRWKTPIPASVPHAVTEDDYYDDYFIPKGTVLFANVRSLNRDPEIYGPDAEKFRPERHLDEKGCLKDVNSDGHFAYGFGLRVCVGRHVANNFLFIAFATILWAMRIEPSKDAAGNVILPDMSEDFEFPVNGIIIRPRPFRFSAVARFEDAEILIAQEREEIMKRDLLH</sequence>
<accession>A0ABR1JMK2</accession>
<dbReference type="SUPFAM" id="SSF48264">
    <property type="entry name" value="Cytochrome P450"/>
    <property type="match status" value="1"/>
</dbReference>
<dbReference type="InterPro" id="IPR036396">
    <property type="entry name" value="Cyt_P450_sf"/>
</dbReference>
<keyword evidence="8 14" id="KW-1133">Transmembrane helix</keyword>
<dbReference type="CDD" id="cd11065">
    <property type="entry name" value="CYP64-like"/>
    <property type="match status" value="1"/>
</dbReference>
<comment type="similarity">
    <text evidence="4">Belongs to the cytochrome P450 family.</text>
</comment>
<evidence type="ECO:0000313" key="16">
    <source>
        <dbReference type="Proteomes" id="UP001498398"/>
    </source>
</evidence>
<keyword evidence="12 14" id="KW-0472">Membrane</keyword>
<protein>
    <recommendedName>
        <fullName evidence="17">Cytochrome P450</fullName>
    </recommendedName>
</protein>
<evidence type="ECO:0000256" key="1">
    <source>
        <dbReference type="ARBA" id="ARBA00001971"/>
    </source>
</evidence>
<comment type="subcellular location">
    <subcellularLocation>
        <location evidence="2">Membrane</location>
        <topology evidence="2">Single-pass membrane protein</topology>
    </subcellularLocation>
</comment>
<reference evidence="15 16" key="1">
    <citation type="submission" date="2024-01" db="EMBL/GenBank/DDBJ databases">
        <title>A draft genome for the cacao thread blight pathogen Marasmiellus scandens.</title>
        <authorList>
            <person name="Baruah I.K."/>
            <person name="Leung J."/>
            <person name="Bukari Y."/>
            <person name="Amoako-Attah I."/>
            <person name="Meinhardt L.W."/>
            <person name="Bailey B.A."/>
            <person name="Cohen S.P."/>
        </authorList>
    </citation>
    <scope>NUCLEOTIDE SEQUENCE [LARGE SCALE GENOMIC DNA]</scope>
    <source>
        <strain evidence="15 16">GH-19</strain>
    </source>
</reference>
<dbReference type="Pfam" id="PF00067">
    <property type="entry name" value="p450"/>
    <property type="match status" value="1"/>
</dbReference>
<evidence type="ECO:0000256" key="14">
    <source>
        <dbReference type="SAM" id="Phobius"/>
    </source>
</evidence>
<dbReference type="PRINTS" id="PR00385">
    <property type="entry name" value="P450"/>
</dbReference>
<dbReference type="InterPro" id="IPR001128">
    <property type="entry name" value="Cyt_P450"/>
</dbReference>
<keyword evidence="6 14" id="KW-0812">Transmembrane</keyword>
<organism evidence="15 16">
    <name type="scientific">Marasmiellus scandens</name>
    <dbReference type="NCBI Taxonomy" id="2682957"/>
    <lineage>
        <taxon>Eukaryota</taxon>
        <taxon>Fungi</taxon>
        <taxon>Dikarya</taxon>
        <taxon>Basidiomycota</taxon>
        <taxon>Agaricomycotina</taxon>
        <taxon>Agaricomycetes</taxon>
        <taxon>Agaricomycetidae</taxon>
        <taxon>Agaricales</taxon>
        <taxon>Marasmiineae</taxon>
        <taxon>Omphalotaceae</taxon>
        <taxon>Marasmiellus</taxon>
    </lineage>
</organism>
<keyword evidence="9" id="KW-0560">Oxidoreductase</keyword>
<keyword evidence="16" id="KW-1185">Reference proteome</keyword>
<dbReference type="PRINTS" id="PR00463">
    <property type="entry name" value="EP450I"/>
</dbReference>
<proteinExistence type="inferred from homology"/>
<dbReference type="Gene3D" id="1.10.630.10">
    <property type="entry name" value="Cytochrome P450"/>
    <property type="match status" value="1"/>
</dbReference>
<comment type="pathway">
    <text evidence="3">Secondary metabolite biosynthesis.</text>
</comment>
<keyword evidence="5" id="KW-0349">Heme</keyword>
<name>A0ABR1JMK2_9AGAR</name>
<keyword evidence="11" id="KW-0503">Monooxygenase</keyword>
<evidence type="ECO:0000256" key="7">
    <source>
        <dbReference type="ARBA" id="ARBA00022723"/>
    </source>
</evidence>
<dbReference type="EMBL" id="JBANRG010000010">
    <property type="protein sequence ID" value="KAK7462919.1"/>
    <property type="molecule type" value="Genomic_DNA"/>
</dbReference>
<dbReference type="PANTHER" id="PTHR46300:SF2">
    <property type="entry name" value="CYTOCHROME P450 MONOOXYGENASE ALNH-RELATED"/>
    <property type="match status" value="1"/>
</dbReference>
<evidence type="ECO:0000256" key="8">
    <source>
        <dbReference type="ARBA" id="ARBA00022989"/>
    </source>
</evidence>
<evidence type="ECO:0000256" key="2">
    <source>
        <dbReference type="ARBA" id="ARBA00004167"/>
    </source>
</evidence>
<keyword evidence="13" id="KW-0325">Glycoprotein</keyword>
<keyword evidence="10" id="KW-0408">Iron</keyword>
<dbReference type="PANTHER" id="PTHR46300">
    <property type="entry name" value="P450, PUTATIVE (EUROFUNG)-RELATED-RELATED"/>
    <property type="match status" value="1"/>
</dbReference>
<evidence type="ECO:0000256" key="9">
    <source>
        <dbReference type="ARBA" id="ARBA00023002"/>
    </source>
</evidence>
<feature type="transmembrane region" description="Helical" evidence="14">
    <location>
        <begin position="7"/>
        <end position="28"/>
    </location>
</feature>